<name>A0ABM6EUW4_9CLOT</name>
<keyword evidence="11" id="KW-0408">Iron</keyword>
<keyword evidence="16" id="KW-0175">Coiled coil</keyword>
<accession>A0ABM6EUW4</accession>
<dbReference type="InterPro" id="IPR008595">
    <property type="entry name" value="DegS"/>
</dbReference>
<evidence type="ECO:0000256" key="14">
    <source>
        <dbReference type="ARBA" id="ARBA00024827"/>
    </source>
</evidence>
<evidence type="ECO:0000256" key="10">
    <source>
        <dbReference type="ARBA" id="ARBA00022777"/>
    </source>
</evidence>
<feature type="domain" description="Histidine kinase" evidence="17">
    <location>
        <begin position="296"/>
        <end position="389"/>
    </location>
</feature>
<comment type="catalytic activity">
    <reaction evidence="1">
        <text>ATP + protein L-histidine = ADP + protein N-phospho-L-histidine.</text>
        <dbReference type="EC" id="2.7.13.3"/>
    </reaction>
</comment>
<dbReference type="Pfam" id="PF07730">
    <property type="entry name" value="HisKA_3"/>
    <property type="match status" value="1"/>
</dbReference>
<dbReference type="SMART" id="SM00387">
    <property type="entry name" value="HATPase_c"/>
    <property type="match status" value="1"/>
</dbReference>
<dbReference type="PROSITE" id="PS50109">
    <property type="entry name" value="HIS_KIN"/>
    <property type="match status" value="1"/>
</dbReference>
<dbReference type="PRINTS" id="PR00344">
    <property type="entry name" value="BCTRLSENSOR"/>
</dbReference>
<dbReference type="EMBL" id="CP017603">
    <property type="protein sequence ID" value="AOY76651.1"/>
    <property type="molecule type" value="Genomic_DNA"/>
</dbReference>
<dbReference type="PIRSF" id="PIRSF003169">
    <property type="entry name" value="STHK_DegS"/>
    <property type="match status" value="1"/>
</dbReference>
<dbReference type="Pfam" id="PF02518">
    <property type="entry name" value="HATPase_c"/>
    <property type="match status" value="1"/>
</dbReference>
<dbReference type="GO" id="GO:0016301">
    <property type="term" value="F:kinase activity"/>
    <property type="evidence" value="ECO:0007669"/>
    <property type="project" value="UniProtKB-KW"/>
</dbReference>
<evidence type="ECO:0000256" key="3">
    <source>
        <dbReference type="ARBA" id="ARBA00004496"/>
    </source>
</evidence>
<comment type="cofactor">
    <cofactor evidence="2">
        <name>[4Fe-4S] cluster</name>
        <dbReference type="ChEBI" id="CHEBI:49883"/>
    </cofactor>
</comment>
<dbReference type="InterPro" id="IPR036890">
    <property type="entry name" value="HATPase_C_sf"/>
</dbReference>
<evidence type="ECO:0000256" key="8">
    <source>
        <dbReference type="ARBA" id="ARBA00022679"/>
    </source>
</evidence>
<comment type="subcellular location">
    <subcellularLocation>
        <location evidence="3">Cytoplasm</location>
    </subcellularLocation>
</comment>
<dbReference type="Gene3D" id="3.30.565.10">
    <property type="entry name" value="Histidine kinase-like ATPase, C-terminal domain"/>
    <property type="match status" value="1"/>
</dbReference>
<dbReference type="EC" id="2.7.13.3" evidence="4"/>
<evidence type="ECO:0000256" key="5">
    <source>
        <dbReference type="ARBA" id="ARBA00017322"/>
    </source>
</evidence>
<dbReference type="Pfam" id="PF05384">
    <property type="entry name" value="DegS"/>
    <property type="match status" value="1"/>
</dbReference>
<comment type="function">
    <text evidence="14">Member of the two-component regulatory system NreB/NreC involved in the control of dissimilatory nitrate/nitrite reduction in response to oxygen. NreB functions as a direct oxygen sensor histidine kinase which is autophosphorylated, in the absence of oxygen, probably at the conserved histidine residue, and transfers its phosphate group probably to a conserved aspartate residue of NreC. NreB/NreC activates the expression of the nitrate (narGHJI) and nitrite (nir) reductase operons, as well as the putative nitrate transporter gene narT.</text>
</comment>
<sequence length="389" mass="45160">MRGRTSMNSHVLGITKMNEIFTKILVSIEESKSEIFDIAENIMRECSQLEGQLEEIKENIRHLIKEVDELEGLEKQSRRELLKVSKDLKNYREEDIRQAYERANKLQIQLIVKRQQENEFIKKRIEVEVRLKNAKKTLEKAEGLTSKMGVVQEFLEGNLQDISNALQDIKQKHIMGRKIIHTQEEERRRVARDIHDGPAQSLANLVIKAEVCEKLLEVDMQRSKAELQDLKKCIRESIKDIRKIIYNLRPMSIDDVGFIPTIQRYIENFQNETDIIVDFIRLSEFTLEDSIKSLCLFRIVQEALNNVRKHAKATRVKIHVEMNQKDIALNITDNGIGFDMEEIKLREKEVSGFGLLSIQERVELLNGDVDIKSVSNKGTKISVTIPIQD</sequence>
<evidence type="ECO:0000313" key="19">
    <source>
        <dbReference type="Proteomes" id="UP000177894"/>
    </source>
</evidence>
<dbReference type="CDD" id="cd16917">
    <property type="entry name" value="HATPase_UhpB-NarQ-NarX-like"/>
    <property type="match status" value="1"/>
</dbReference>
<dbReference type="Gene3D" id="1.20.5.1930">
    <property type="match status" value="1"/>
</dbReference>
<feature type="coiled-coil region" evidence="16">
    <location>
        <begin position="124"/>
        <end position="172"/>
    </location>
</feature>
<proteinExistence type="predicted"/>
<dbReference type="Proteomes" id="UP000177894">
    <property type="component" value="Chromosome"/>
</dbReference>
<evidence type="ECO:0000256" key="11">
    <source>
        <dbReference type="ARBA" id="ARBA00023004"/>
    </source>
</evidence>
<dbReference type="PANTHER" id="PTHR24421">
    <property type="entry name" value="NITRATE/NITRITE SENSOR PROTEIN NARX-RELATED"/>
    <property type="match status" value="1"/>
</dbReference>
<keyword evidence="10 18" id="KW-0418">Kinase</keyword>
<dbReference type="PANTHER" id="PTHR24421:SF55">
    <property type="entry name" value="SENSOR HISTIDINE KINASE YDFH"/>
    <property type="match status" value="1"/>
</dbReference>
<dbReference type="InterPro" id="IPR003594">
    <property type="entry name" value="HATPase_dom"/>
</dbReference>
<evidence type="ECO:0000256" key="13">
    <source>
        <dbReference type="ARBA" id="ARBA00023014"/>
    </source>
</evidence>
<keyword evidence="8" id="KW-0808">Transferase</keyword>
<evidence type="ECO:0000256" key="6">
    <source>
        <dbReference type="ARBA" id="ARBA00022485"/>
    </source>
</evidence>
<gene>
    <name evidence="18" type="ORF">BJL90_12715</name>
</gene>
<keyword evidence="7" id="KW-0963">Cytoplasm</keyword>
<dbReference type="InterPro" id="IPR005467">
    <property type="entry name" value="His_kinase_dom"/>
</dbReference>
<keyword evidence="19" id="KW-1185">Reference proteome</keyword>
<evidence type="ECO:0000313" key="18">
    <source>
        <dbReference type="EMBL" id="AOY76651.1"/>
    </source>
</evidence>
<dbReference type="InterPro" id="IPR016381">
    <property type="entry name" value="Sig_transdc_His_kinase_DegS"/>
</dbReference>
<keyword evidence="9" id="KW-0479">Metal-binding</keyword>
<evidence type="ECO:0000256" key="9">
    <source>
        <dbReference type="ARBA" id="ARBA00022723"/>
    </source>
</evidence>
<keyword evidence="13" id="KW-0411">Iron-sulfur</keyword>
<feature type="coiled-coil region" evidence="16">
    <location>
        <begin position="39"/>
        <end position="94"/>
    </location>
</feature>
<evidence type="ECO:0000256" key="4">
    <source>
        <dbReference type="ARBA" id="ARBA00012438"/>
    </source>
</evidence>
<evidence type="ECO:0000256" key="7">
    <source>
        <dbReference type="ARBA" id="ARBA00022490"/>
    </source>
</evidence>
<reference evidence="18 19" key="1">
    <citation type="submission" date="2016-10" db="EMBL/GenBank/DDBJ databases">
        <title>Complete Genome Sequence of Acetogen Clostridium formicoaceticum ATCC 27076.</title>
        <authorList>
            <person name="Bao T."/>
            <person name="Cheng C."/>
            <person name="Zhao J."/>
            <person name="Yang S.-T."/>
            <person name="Wang J."/>
            <person name="Wang M."/>
        </authorList>
    </citation>
    <scope>NUCLEOTIDE SEQUENCE [LARGE SCALE GENOMIC DNA]</scope>
    <source>
        <strain evidence="18 19">ATCC 27076</strain>
    </source>
</reference>
<evidence type="ECO:0000256" key="2">
    <source>
        <dbReference type="ARBA" id="ARBA00001966"/>
    </source>
</evidence>
<keyword evidence="6" id="KW-0004">4Fe-4S</keyword>
<organism evidence="18 19">
    <name type="scientific">Clostridium formicaceticum</name>
    <dbReference type="NCBI Taxonomy" id="1497"/>
    <lineage>
        <taxon>Bacteria</taxon>
        <taxon>Bacillati</taxon>
        <taxon>Bacillota</taxon>
        <taxon>Clostridia</taxon>
        <taxon>Eubacteriales</taxon>
        <taxon>Clostridiaceae</taxon>
        <taxon>Clostridium</taxon>
    </lineage>
</organism>
<dbReference type="InterPro" id="IPR004358">
    <property type="entry name" value="Sig_transdc_His_kin-like_C"/>
</dbReference>
<dbReference type="InterPro" id="IPR011712">
    <property type="entry name" value="Sig_transdc_His_kin_sub3_dim/P"/>
</dbReference>
<dbReference type="InterPro" id="IPR050482">
    <property type="entry name" value="Sensor_HK_TwoCompSys"/>
</dbReference>
<protein>
    <recommendedName>
        <fullName evidence="5">Oxygen sensor histidine kinase NreB</fullName>
        <ecNumber evidence="4">2.7.13.3</ecNumber>
    </recommendedName>
    <alternativeName>
        <fullName evidence="15">Nitrogen regulation protein B</fullName>
    </alternativeName>
</protein>
<evidence type="ECO:0000256" key="12">
    <source>
        <dbReference type="ARBA" id="ARBA00023012"/>
    </source>
</evidence>
<evidence type="ECO:0000256" key="1">
    <source>
        <dbReference type="ARBA" id="ARBA00000085"/>
    </source>
</evidence>
<keyword evidence="12" id="KW-0902">Two-component regulatory system</keyword>
<dbReference type="SUPFAM" id="SSF55874">
    <property type="entry name" value="ATPase domain of HSP90 chaperone/DNA topoisomerase II/histidine kinase"/>
    <property type="match status" value="1"/>
</dbReference>
<evidence type="ECO:0000256" key="16">
    <source>
        <dbReference type="SAM" id="Coils"/>
    </source>
</evidence>
<evidence type="ECO:0000256" key="15">
    <source>
        <dbReference type="ARBA" id="ARBA00030800"/>
    </source>
</evidence>
<evidence type="ECO:0000259" key="17">
    <source>
        <dbReference type="PROSITE" id="PS50109"/>
    </source>
</evidence>